<sequence length="88" mass="10292">MRTIEQIIKNEPLEEIVTVFALLKAPPHLDMMIRRHNRELIQHGELERTYKKLFEAGVLTSGEKGLCVKGPNWEPPQFALEKKYIELH</sequence>
<accession>A0A0F4XPC1</accession>
<organism evidence="1 2">
    <name type="scientific">Pseudomonas kilonensis</name>
    <dbReference type="NCBI Taxonomy" id="132476"/>
    <lineage>
        <taxon>Bacteria</taxon>
        <taxon>Pseudomonadati</taxon>
        <taxon>Pseudomonadota</taxon>
        <taxon>Gammaproteobacteria</taxon>
        <taxon>Pseudomonadales</taxon>
        <taxon>Pseudomonadaceae</taxon>
        <taxon>Pseudomonas</taxon>
    </lineage>
</organism>
<dbReference type="OrthoDB" id="6922063at2"/>
<dbReference type="EMBL" id="JZXC01000010">
    <property type="protein sequence ID" value="KKA07640.1"/>
    <property type="molecule type" value="Genomic_DNA"/>
</dbReference>
<evidence type="ECO:0000313" key="2">
    <source>
        <dbReference type="Proteomes" id="UP000033662"/>
    </source>
</evidence>
<dbReference type="AlphaFoldDB" id="A0A0F4XPC1"/>
<evidence type="ECO:0000313" key="1">
    <source>
        <dbReference type="EMBL" id="KKA07640.1"/>
    </source>
</evidence>
<gene>
    <name evidence="1" type="ORF">VP02_12430</name>
</gene>
<comment type="caution">
    <text evidence="1">The sequence shown here is derived from an EMBL/GenBank/DDBJ whole genome shotgun (WGS) entry which is preliminary data.</text>
</comment>
<name>A0A0F4XPC1_9PSED</name>
<dbReference type="PATRIC" id="fig|132476.4.peg.562"/>
<proteinExistence type="predicted"/>
<evidence type="ECO:0008006" key="3">
    <source>
        <dbReference type="Google" id="ProtNLM"/>
    </source>
</evidence>
<protein>
    <recommendedName>
        <fullName evidence="3">Immunity protein</fullName>
    </recommendedName>
</protein>
<dbReference type="Proteomes" id="UP000033662">
    <property type="component" value="Unassembled WGS sequence"/>
</dbReference>
<reference evidence="1 2" key="1">
    <citation type="submission" date="2015-03" db="EMBL/GenBank/DDBJ databases">
        <title>Pseudomonas fluorescens 1855-344 Genome sequencing and assembly.</title>
        <authorList>
            <person name="Eng W.W.H."/>
            <person name="Gan H.M."/>
            <person name="Savka M.A."/>
        </authorList>
    </citation>
    <scope>NUCLEOTIDE SEQUENCE [LARGE SCALE GENOMIC DNA]</scope>
    <source>
        <strain evidence="1 2">1855-344</strain>
    </source>
</reference>